<dbReference type="Proteomes" id="UP000494216">
    <property type="component" value="Unassembled WGS sequence"/>
</dbReference>
<evidence type="ECO:0000313" key="2">
    <source>
        <dbReference type="Proteomes" id="UP000494216"/>
    </source>
</evidence>
<dbReference type="EMBL" id="CADCXN010000061">
    <property type="protein sequence ID" value="CAA9891018.1"/>
    <property type="molecule type" value="Genomic_DNA"/>
</dbReference>
<dbReference type="Pfam" id="PF05107">
    <property type="entry name" value="Cas_Cas7"/>
    <property type="match status" value="1"/>
</dbReference>
<dbReference type="RefSeq" id="WP_174625917.1">
    <property type="nucleotide sequence ID" value="NZ_CADCXN010000061.1"/>
</dbReference>
<dbReference type="InterPro" id="IPR013418">
    <property type="entry name" value="CRISPR-assoc_prot_Cas7/Csd2"/>
</dbReference>
<dbReference type="NCBIfam" id="TIGR02589">
    <property type="entry name" value="cas_Csd2"/>
    <property type="match status" value="1"/>
</dbReference>
<accession>A0A8S0X141</accession>
<dbReference type="InterPro" id="IPR006482">
    <property type="entry name" value="Cas7_Csh2/Csh2"/>
</dbReference>
<proteinExistence type="predicted"/>
<name>A0A8S0X141_9GAMM</name>
<dbReference type="GO" id="GO:0043571">
    <property type="term" value="P:maintenance of CRISPR repeat elements"/>
    <property type="evidence" value="ECO:0007669"/>
    <property type="project" value="InterPro"/>
</dbReference>
<evidence type="ECO:0000313" key="1">
    <source>
        <dbReference type="EMBL" id="CAA9891018.1"/>
    </source>
</evidence>
<sequence length="316" mass="34975">MSSLSHKIDFALIISVRKANPNGDPLNDNRPRTDYSGKGEITDVCLKRKIRDRLQADEQAIFVQSDEKKIDGMNSLRDRAEANPPIGLGKDVFKDKEKLAKLACEKWLDVRSFGQLFAYKYKKDEDEEASIGKAKKGNAEGVSIAIRGPVTIQSAFSIERINITSTQITKSVSGESDGTKKGSDTMGMKHRVEDTAIYVTYGAMTPQLAERTGFSDNDAELIKAVLPRLFEGDESSARPAGSMAVKKVIWWQHNSKAGQYSSANVHILLSELIDAWKENIKEGKSLLNQIDNLKPDSENAKKLEVGNLKPEIIDGF</sequence>
<gene>
    <name evidence="1" type="ORF">METHB2_320005</name>
</gene>
<reference evidence="1 2" key="1">
    <citation type="submission" date="2020-02" db="EMBL/GenBank/DDBJ databases">
        <authorList>
            <person name="Hogendoorn C."/>
        </authorList>
    </citation>
    <scope>NUCLEOTIDE SEQUENCE [LARGE SCALE GENOMIC DNA]</scope>
    <source>
        <strain evidence="1">METHB21</strain>
    </source>
</reference>
<protein>
    <submittedName>
        <fullName evidence="1">CRISPR-associated protein Csd2</fullName>
    </submittedName>
</protein>
<dbReference type="AlphaFoldDB" id="A0A8S0X141"/>
<comment type="caution">
    <text evidence="1">The sequence shown here is derived from an EMBL/GenBank/DDBJ whole genome shotgun (WGS) entry which is preliminary data.</text>
</comment>
<keyword evidence="2" id="KW-1185">Reference proteome</keyword>
<dbReference type="NCBIfam" id="TIGR01595">
    <property type="entry name" value="cas_CT1132"/>
    <property type="match status" value="1"/>
</dbReference>
<organism evidence="1 2">
    <name type="scientific">Candidatus Methylobacter favarea</name>
    <dbReference type="NCBI Taxonomy" id="2707345"/>
    <lineage>
        <taxon>Bacteria</taxon>
        <taxon>Pseudomonadati</taxon>
        <taxon>Pseudomonadota</taxon>
        <taxon>Gammaproteobacteria</taxon>
        <taxon>Methylococcales</taxon>
        <taxon>Methylococcaceae</taxon>
        <taxon>Methylobacter</taxon>
    </lineage>
</organism>